<dbReference type="InterPro" id="IPR012334">
    <property type="entry name" value="Pectin_lyas_fold"/>
</dbReference>
<dbReference type="EMBL" id="JBAMMX010000006">
    <property type="protein sequence ID" value="KAK6937361.1"/>
    <property type="molecule type" value="Genomic_DNA"/>
</dbReference>
<dbReference type="Proteomes" id="UP001370490">
    <property type="component" value="Unassembled WGS sequence"/>
</dbReference>
<dbReference type="SUPFAM" id="SSF51126">
    <property type="entry name" value="Pectin lyase-like"/>
    <property type="match status" value="1"/>
</dbReference>
<dbReference type="InterPro" id="IPR011050">
    <property type="entry name" value="Pectin_lyase_fold/virulence"/>
</dbReference>
<evidence type="ECO:0000256" key="1">
    <source>
        <dbReference type="ARBA" id="ARBA00005184"/>
    </source>
</evidence>
<dbReference type="GO" id="GO:0030599">
    <property type="term" value="F:pectinesterase activity"/>
    <property type="evidence" value="ECO:0007669"/>
    <property type="project" value="InterPro"/>
</dbReference>
<evidence type="ECO:0000313" key="10">
    <source>
        <dbReference type="Proteomes" id="UP001370490"/>
    </source>
</evidence>
<proteinExistence type="inferred from homology"/>
<keyword evidence="6" id="KW-0732">Signal</keyword>
<evidence type="ECO:0000259" key="7">
    <source>
        <dbReference type="Pfam" id="PF01095"/>
    </source>
</evidence>
<keyword evidence="10" id="KW-1185">Reference proteome</keyword>
<dbReference type="InterPro" id="IPR035513">
    <property type="entry name" value="Invertase/methylesterase_inhib"/>
</dbReference>
<comment type="similarity">
    <text evidence="3">In the C-terminal section; belongs to the pectinesterase family.</text>
</comment>
<dbReference type="AlphaFoldDB" id="A0AAN8VX24"/>
<keyword evidence="4" id="KW-0378">Hydrolase</keyword>
<dbReference type="InterPro" id="IPR000070">
    <property type="entry name" value="Pectinesterase_cat"/>
</dbReference>
<dbReference type="Pfam" id="PF01095">
    <property type="entry name" value="Pectinesterase"/>
    <property type="match status" value="1"/>
</dbReference>
<evidence type="ECO:0000256" key="4">
    <source>
        <dbReference type="ARBA" id="ARBA00022801"/>
    </source>
</evidence>
<comment type="caution">
    <text evidence="9">The sequence shown here is derived from an EMBL/GenBank/DDBJ whole genome shotgun (WGS) entry which is preliminary data.</text>
</comment>
<sequence length="231" mass="25535">MATSSNIIFSIVFLILLRFYTSLADISPHTLTSPGTACNLTLYPDDRKSILFGYGHGTINVNKTLPTFQADGIHTLLSAVLTNQQTCLDGLEAISLAKTITEDLRKQISDGSKLYSISLALYANSWVPKIKRSPPMHPKRKLIPFRRGYEPLNMSRQRRKLLQTSGGAIKLSQIVTVSQDGGVYQEYVTIPANKRCIMMIGDGISQTVITGNRTVSDGWTTYKSATFATRK</sequence>
<name>A0AAN8VX24_9MAGN</name>
<dbReference type="SUPFAM" id="SSF101148">
    <property type="entry name" value="Plant invertase/pectin methylesterase inhibitor"/>
    <property type="match status" value="1"/>
</dbReference>
<dbReference type="Gene3D" id="1.20.140.40">
    <property type="entry name" value="Invertase/pectin methylesterase inhibitor family protein"/>
    <property type="match status" value="1"/>
</dbReference>
<dbReference type="Pfam" id="PF04043">
    <property type="entry name" value="PMEI"/>
    <property type="match status" value="1"/>
</dbReference>
<evidence type="ECO:0000256" key="6">
    <source>
        <dbReference type="SAM" id="SignalP"/>
    </source>
</evidence>
<feature type="chain" id="PRO_5042813000" evidence="6">
    <location>
        <begin position="25"/>
        <end position="231"/>
    </location>
</feature>
<organism evidence="9 10">
    <name type="scientific">Dillenia turbinata</name>
    <dbReference type="NCBI Taxonomy" id="194707"/>
    <lineage>
        <taxon>Eukaryota</taxon>
        <taxon>Viridiplantae</taxon>
        <taxon>Streptophyta</taxon>
        <taxon>Embryophyta</taxon>
        <taxon>Tracheophyta</taxon>
        <taxon>Spermatophyta</taxon>
        <taxon>Magnoliopsida</taxon>
        <taxon>eudicotyledons</taxon>
        <taxon>Gunneridae</taxon>
        <taxon>Pentapetalae</taxon>
        <taxon>Dilleniales</taxon>
        <taxon>Dilleniaceae</taxon>
        <taxon>Dillenia</taxon>
    </lineage>
</organism>
<dbReference type="GO" id="GO:0004857">
    <property type="term" value="F:enzyme inhibitor activity"/>
    <property type="evidence" value="ECO:0007669"/>
    <property type="project" value="InterPro"/>
</dbReference>
<comment type="pathway">
    <text evidence="1">Glycan metabolism; pectin degradation; 2-dehydro-3-deoxy-D-gluconate from pectin: step 1/5.</text>
</comment>
<evidence type="ECO:0000256" key="2">
    <source>
        <dbReference type="ARBA" id="ARBA00006027"/>
    </source>
</evidence>
<feature type="domain" description="Pectinesterase catalytic" evidence="7">
    <location>
        <begin position="178"/>
        <end position="229"/>
    </location>
</feature>
<dbReference type="PANTHER" id="PTHR31707">
    <property type="entry name" value="PECTINESTERASE"/>
    <property type="match status" value="1"/>
</dbReference>
<feature type="domain" description="Pectinesterase inhibitor" evidence="8">
    <location>
        <begin position="66"/>
        <end position="121"/>
    </location>
</feature>
<feature type="signal peptide" evidence="6">
    <location>
        <begin position="1"/>
        <end position="24"/>
    </location>
</feature>
<accession>A0AAN8VX24</accession>
<evidence type="ECO:0000313" key="9">
    <source>
        <dbReference type="EMBL" id="KAK6937361.1"/>
    </source>
</evidence>
<keyword evidence="5" id="KW-0063">Aspartyl esterase</keyword>
<dbReference type="Gene3D" id="2.160.20.10">
    <property type="entry name" value="Single-stranded right-handed beta-helix, Pectin lyase-like"/>
    <property type="match status" value="1"/>
</dbReference>
<evidence type="ECO:0000256" key="3">
    <source>
        <dbReference type="ARBA" id="ARBA00007786"/>
    </source>
</evidence>
<comment type="similarity">
    <text evidence="2">In the N-terminal section; belongs to the PMEI family.</text>
</comment>
<gene>
    <name evidence="9" type="ORF">RJ641_030869</name>
</gene>
<evidence type="ECO:0000259" key="8">
    <source>
        <dbReference type="Pfam" id="PF04043"/>
    </source>
</evidence>
<dbReference type="InterPro" id="IPR006501">
    <property type="entry name" value="Pectinesterase_inhib_dom"/>
</dbReference>
<reference evidence="9 10" key="1">
    <citation type="submission" date="2023-12" db="EMBL/GenBank/DDBJ databases">
        <title>A high-quality genome assembly for Dillenia turbinata (Dilleniales).</title>
        <authorList>
            <person name="Chanderbali A."/>
        </authorList>
    </citation>
    <scope>NUCLEOTIDE SEQUENCE [LARGE SCALE GENOMIC DNA]</scope>
    <source>
        <strain evidence="9">LSX21</strain>
        <tissue evidence="9">Leaf</tissue>
    </source>
</reference>
<evidence type="ECO:0000256" key="5">
    <source>
        <dbReference type="ARBA" id="ARBA00023085"/>
    </source>
</evidence>
<protein>
    <submittedName>
        <fullName evidence="9">Pectinesterase inhibitor domain</fullName>
    </submittedName>
</protein>
<dbReference type="GO" id="GO:0042545">
    <property type="term" value="P:cell wall modification"/>
    <property type="evidence" value="ECO:0007669"/>
    <property type="project" value="InterPro"/>
</dbReference>